<dbReference type="AlphaFoldDB" id="A0A2W5WQ62"/>
<dbReference type="NCBIfam" id="NF033103">
    <property type="entry name" value="bla_class_A"/>
    <property type="match status" value="1"/>
</dbReference>
<dbReference type="Gene3D" id="3.40.710.10">
    <property type="entry name" value="DD-peptidase/beta-lactamase superfamily"/>
    <property type="match status" value="1"/>
</dbReference>
<dbReference type="RefSeq" id="WP_111250756.1">
    <property type="nucleotide sequence ID" value="NZ_QKWH01000004.1"/>
</dbReference>
<dbReference type="SUPFAM" id="SSF56601">
    <property type="entry name" value="beta-lactamase/transpeptidase-like"/>
    <property type="match status" value="1"/>
</dbReference>
<dbReference type="InterPro" id="IPR012338">
    <property type="entry name" value="Beta-lactam/transpept-like"/>
</dbReference>
<protein>
    <recommendedName>
        <fullName evidence="2 5">Beta-lactamase</fullName>
        <ecNumber evidence="2 5">3.5.2.6</ecNumber>
    </recommendedName>
</protein>
<dbReference type="GO" id="GO:0008800">
    <property type="term" value="F:beta-lactamase activity"/>
    <property type="evidence" value="ECO:0007669"/>
    <property type="project" value="UniProtKB-UniRule"/>
</dbReference>
<evidence type="ECO:0000313" key="8">
    <source>
        <dbReference type="EMBL" id="PZR53477.1"/>
    </source>
</evidence>
<comment type="catalytic activity">
    <reaction evidence="5">
        <text>a beta-lactam + H2O = a substituted beta-amino acid</text>
        <dbReference type="Rhea" id="RHEA:20401"/>
        <dbReference type="ChEBI" id="CHEBI:15377"/>
        <dbReference type="ChEBI" id="CHEBI:35627"/>
        <dbReference type="ChEBI" id="CHEBI:140347"/>
        <dbReference type="EC" id="3.5.2.6"/>
    </reaction>
</comment>
<feature type="chain" id="PRO_5015946758" description="Beta-lactamase" evidence="6">
    <location>
        <begin position="44"/>
        <end position="358"/>
    </location>
</feature>
<evidence type="ECO:0000259" key="7">
    <source>
        <dbReference type="Pfam" id="PF13354"/>
    </source>
</evidence>
<dbReference type="InterPro" id="IPR000871">
    <property type="entry name" value="Beta-lactam_class-A"/>
</dbReference>
<feature type="signal peptide" evidence="6">
    <location>
        <begin position="1"/>
        <end position="43"/>
    </location>
</feature>
<evidence type="ECO:0000313" key="9">
    <source>
        <dbReference type="Proteomes" id="UP000248783"/>
    </source>
</evidence>
<reference evidence="8 9" key="1">
    <citation type="submission" date="2018-06" db="EMBL/GenBank/DDBJ databases">
        <title>Whole genome sequencing of a novel hydrocarbon degrading bacterial strain, PW21 isolated from oil contaminated produced water sample.</title>
        <authorList>
            <person name="Nagkirti P."/>
            <person name="Shaikh A."/>
            <person name="Gowdaman V."/>
            <person name="Engineer A.E."/>
            <person name="Dagar S."/>
            <person name="Dhakephalkar P.K."/>
        </authorList>
    </citation>
    <scope>NUCLEOTIDE SEQUENCE [LARGE SCALE GENOMIC DNA]</scope>
    <source>
        <strain evidence="8 9">PW21</strain>
    </source>
</reference>
<proteinExistence type="inferred from homology"/>
<gene>
    <name evidence="8" type="ORF">DNL40_08205</name>
</gene>
<evidence type="ECO:0000256" key="4">
    <source>
        <dbReference type="ARBA" id="ARBA00023251"/>
    </source>
</evidence>
<evidence type="ECO:0000256" key="3">
    <source>
        <dbReference type="ARBA" id="ARBA00022801"/>
    </source>
</evidence>
<dbReference type="PRINTS" id="PR00118">
    <property type="entry name" value="BLACTAMASEA"/>
</dbReference>
<organism evidence="8 9">
    <name type="scientific">Xylanimonas oleitrophica</name>
    <dbReference type="NCBI Taxonomy" id="2607479"/>
    <lineage>
        <taxon>Bacteria</taxon>
        <taxon>Bacillati</taxon>
        <taxon>Actinomycetota</taxon>
        <taxon>Actinomycetes</taxon>
        <taxon>Micrococcales</taxon>
        <taxon>Promicromonosporaceae</taxon>
        <taxon>Xylanimonas</taxon>
    </lineage>
</organism>
<evidence type="ECO:0000256" key="5">
    <source>
        <dbReference type="RuleBase" id="RU361140"/>
    </source>
</evidence>
<dbReference type="PANTHER" id="PTHR35333:SF3">
    <property type="entry name" value="BETA-LACTAMASE-TYPE TRANSPEPTIDASE FOLD CONTAINING PROTEIN"/>
    <property type="match status" value="1"/>
</dbReference>
<keyword evidence="3 5" id="KW-0378">Hydrolase</keyword>
<dbReference type="Proteomes" id="UP000248783">
    <property type="component" value="Unassembled WGS sequence"/>
</dbReference>
<evidence type="ECO:0000256" key="6">
    <source>
        <dbReference type="SAM" id="SignalP"/>
    </source>
</evidence>
<name>A0A2W5WQ62_9MICO</name>
<dbReference type="EC" id="3.5.2.6" evidence="2 5"/>
<evidence type="ECO:0000256" key="1">
    <source>
        <dbReference type="ARBA" id="ARBA00009009"/>
    </source>
</evidence>
<dbReference type="Pfam" id="PF13354">
    <property type="entry name" value="Beta-lactamase2"/>
    <property type="match status" value="1"/>
</dbReference>
<sequence>MPVPPPPPTSPRLRAPAGARRRALAVAVLTATSLTATSLTACAGPQPAGTASAGAVATADRTAHSAQSAQSAQETLARRDDLSAATAEAFAALEERFDARLGVHALDTGDGTVIEHRADERFAFASTMKALAGGLVLDRTGPDGWDEVVRYGAEDLVTYSPVTELHVDEGMTVLELVRASITVSDNTAANLLLDRLGGPQSLEAALHELLSPDGTATVPVSVDRAEPDLNDWAPGSTQDTATPAAMAAALRETALGDALRPEARAALRDALRDSTTGDALIRAGVPDGWVVGDKSGAGGHGTRNDIAVVERPDAAPLVLAVYSNRRTPDGEADPALVAEATRVVVDALAGRALAAPPG</sequence>
<accession>A0A2W5WQ62</accession>
<feature type="domain" description="Beta-lactamase class A catalytic" evidence="7">
    <location>
        <begin position="102"/>
        <end position="322"/>
    </location>
</feature>
<evidence type="ECO:0000256" key="2">
    <source>
        <dbReference type="ARBA" id="ARBA00012865"/>
    </source>
</evidence>
<keyword evidence="4 5" id="KW-0046">Antibiotic resistance</keyword>
<dbReference type="GO" id="GO:0030655">
    <property type="term" value="P:beta-lactam antibiotic catabolic process"/>
    <property type="evidence" value="ECO:0007669"/>
    <property type="project" value="InterPro"/>
</dbReference>
<dbReference type="PROSITE" id="PS00146">
    <property type="entry name" value="BETA_LACTAMASE_A"/>
    <property type="match status" value="1"/>
</dbReference>
<keyword evidence="6" id="KW-0732">Signal</keyword>
<dbReference type="EMBL" id="QKWH01000004">
    <property type="protein sequence ID" value="PZR53477.1"/>
    <property type="molecule type" value="Genomic_DNA"/>
</dbReference>
<dbReference type="GO" id="GO:0046677">
    <property type="term" value="P:response to antibiotic"/>
    <property type="evidence" value="ECO:0007669"/>
    <property type="project" value="UniProtKB-UniRule"/>
</dbReference>
<dbReference type="InterPro" id="IPR045155">
    <property type="entry name" value="Beta-lactam_cat"/>
</dbReference>
<comment type="caution">
    <text evidence="8">The sequence shown here is derived from an EMBL/GenBank/DDBJ whole genome shotgun (WGS) entry which is preliminary data.</text>
</comment>
<dbReference type="PANTHER" id="PTHR35333">
    <property type="entry name" value="BETA-LACTAMASE"/>
    <property type="match status" value="1"/>
</dbReference>
<keyword evidence="9" id="KW-1185">Reference proteome</keyword>
<comment type="similarity">
    <text evidence="1 5">Belongs to the class-A beta-lactamase family.</text>
</comment>
<dbReference type="InterPro" id="IPR023650">
    <property type="entry name" value="Beta-lactam_class-A_AS"/>
</dbReference>